<keyword evidence="6" id="KW-0496">Mitochondrion</keyword>
<dbReference type="InterPro" id="IPR000223">
    <property type="entry name" value="Pept_S26A_signal_pept_1"/>
</dbReference>
<evidence type="ECO:0000256" key="2">
    <source>
        <dbReference type="ARBA" id="ARBA00011805"/>
    </source>
</evidence>
<dbReference type="GO" id="GO:0006627">
    <property type="term" value="P:protein processing involved in protein targeting to mitochondrion"/>
    <property type="evidence" value="ECO:0007669"/>
    <property type="project" value="TreeGrafter"/>
</dbReference>
<reference evidence="11" key="1">
    <citation type="submission" date="2022-12" db="EMBL/GenBank/DDBJ databases">
        <title>Chromosome-level genome assembly of the bean flower thrips Megalurothrips usitatus.</title>
        <authorList>
            <person name="Ma L."/>
            <person name="Liu Q."/>
            <person name="Li H."/>
            <person name="Cai W."/>
        </authorList>
    </citation>
    <scope>NUCLEOTIDE SEQUENCE</scope>
    <source>
        <strain evidence="11">Cailab_2022a</strain>
    </source>
</reference>
<dbReference type="SUPFAM" id="SSF51306">
    <property type="entry name" value="LexA/Signal peptidase"/>
    <property type="match status" value="1"/>
</dbReference>
<evidence type="ECO:0000256" key="3">
    <source>
        <dbReference type="ARBA" id="ARBA00022670"/>
    </source>
</evidence>
<accession>A0AAV7XZ01</accession>
<comment type="subunit">
    <text evidence="2">Heterodimer of 2 subunits, IMMPL1 and IMMPL2.</text>
</comment>
<dbReference type="InterPro" id="IPR052064">
    <property type="entry name" value="Mito_IMP1_subunit"/>
</dbReference>
<evidence type="ECO:0000256" key="7">
    <source>
        <dbReference type="ARBA" id="ARBA00023136"/>
    </source>
</evidence>
<evidence type="ECO:0000256" key="8">
    <source>
        <dbReference type="ARBA" id="ARBA00038445"/>
    </source>
</evidence>
<dbReference type="GO" id="GO:0004252">
    <property type="term" value="F:serine-type endopeptidase activity"/>
    <property type="evidence" value="ECO:0007669"/>
    <property type="project" value="InterPro"/>
</dbReference>
<dbReference type="InterPro" id="IPR019533">
    <property type="entry name" value="Peptidase_S26"/>
</dbReference>
<dbReference type="AlphaFoldDB" id="A0AAV7XZ01"/>
<keyword evidence="7" id="KW-0472">Membrane</keyword>
<evidence type="ECO:0000313" key="11">
    <source>
        <dbReference type="EMBL" id="KAJ1530358.1"/>
    </source>
</evidence>
<dbReference type="Gene3D" id="2.10.109.10">
    <property type="entry name" value="Umud Fragment, subunit A"/>
    <property type="match status" value="1"/>
</dbReference>
<organism evidence="11 12">
    <name type="scientific">Megalurothrips usitatus</name>
    <name type="common">bean blossom thrips</name>
    <dbReference type="NCBI Taxonomy" id="439358"/>
    <lineage>
        <taxon>Eukaryota</taxon>
        <taxon>Metazoa</taxon>
        <taxon>Ecdysozoa</taxon>
        <taxon>Arthropoda</taxon>
        <taxon>Hexapoda</taxon>
        <taxon>Insecta</taxon>
        <taxon>Pterygota</taxon>
        <taxon>Neoptera</taxon>
        <taxon>Paraneoptera</taxon>
        <taxon>Thysanoptera</taxon>
        <taxon>Terebrantia</taxon>
        <taxon>Thripoidea</taxon>
        <taxon>Thripidae</taxon>
        <taxon>Megalurothrips</taxon>
    </lineage>
</organism>
<dbReference type="InterPro" id="IPR036286">
    <property type="entry name" value="LexA/Signal_pep-like_sf"/>
</dbReference>
<dbReference type="PANTHER" id="PTHR12383:SF16">
    <property type="entry name" value="MITOCHONDRIAL INNER MEMBRANE PROTEASE SUBUNIT 1"/>
    <property type="match status" value="1"/>
</dbReference>
<evidence type="ECO:0000256" key="1">
    <source>
        <dbReference type="ARBA" id="ARBA00004273"/>
    </source>
</evidence>
<feature type="domain" description="Peptidase S26" evidence="10">
    <location>
        <begin position="97"/>
        <end position="137"/>
    </location>
</feature>
<protein>
    <recommendedName>
        <fullName evidence="10">Peptidase S26 domain-containing protein</fullName>
    </recommendedName>
</protein>
<evidence type="ECO:0000256" key="5">
    <source>
        <dbReference type="ARBA" id="ARBA00022801"/>
    </source>
</evidence>
<evidence type="ECO:0000256" key="4">
    <source>
        <dbReference type="ARBA" id="ARBA00022792"/>
    </source>
</evidence>
<comment type="similarity">
    <text evidence="8">Belongs to the peptidase S26 family. IMP1 subfamily.</text>
</comment>
<gene>
    <name evidence="11" type="ORF">ONE63_005270</name>
</gene>
<feature type="active site" evidence="9">
    <location>
        <position position="39"/>
    </location>
</feature>
<dbReference type="EMBL" id="JAPTSV010000002">
    <property type="protein sequence ID" value="KAJ1530358.1"/>
    <property type="molecule type" value="Genomic_DNA"/>
</dbReference>
<feature type="domain" description="Peptidase S26" evidence="10">
    <location>
        <begin position="23"/>
        <end position="87"/>
    </location>
</feature>
<dbReference type="InterPro" id="IPR019756">
    <property type="entry name" value="Pept_S26A_signal_pept_1_Ser-AS"/>
</dbReference>
<dbReference type="Proteomes" id="UP001075354">
    <property type="component" value="Chromosome 2"/>
</dbReference>
<proteinExistence type="inferred from homology"/>
<dbReference type="PRINTS" id="PR00727">
    <property type="entry name" value="LEADERPTASE"/>
</dbReference>
<dbReference type="CDD" id="cd06530">
    <property type="entry name" value="S26_SPase_I"/>
    <property type="match status" value="1"/>
</dbReference>
<dbReference type="GO" id="GO:0006465">
    <property type="term" value="P:signal peptide processing"/>
    <property type="evidence" value="ECO:0007669"/>
    <property type="project" value="InterPro"/>
</dbReference>
<keyword evidence="12" id="KW-1185">Reference proteome</keyword>
<evidence type="ECO:0000256" key="6">
    <source>
        <dbReference type="ARBA" id="ARBA00023128"/>
    </source>
</evidence>
<dbReference type="Pfam" id="PF10502">
    <property type="entry name" value="Peptidase_S26"/>
    <property type="match status" value="2"/>
</dbReference>
<evidence type="ECO:0000256" key="9">
    <source>
        <dbReference type="PIRSR" id="PIRSR600223-1"/>
    </source>
</evidence>
<dbReference type="PROSITE" id="PS00501">
    <property type="entry name" value="SPASE_I_1"/>
    <property type="match status" value="1"/>
</dbReference>
<name>A0AAV7XZ01_9NEOP</name>
<sequence>MKSRLRSYCGTLAKVVGFGCTVRVFNDYFYFLVKLEGQSMEPTFHTGDFVIGERYPRNVSYGNILVARSPSDPNEYVVKRLAGLPGDVKHFGFLSLSKIPEGHMWLEGDNASVSKDSRVYGPVPQGLIVGRILYKVWPLSDVGAV</sequence>
<dbReference type="PANTHER" id="PTHR12383">
    <property type="entry name" value="PROTEASE FAMILY S26 MITOCHONDRIAL INNER MEMBRANE PROTEASE-RELATED"/>
    <property type="match status" value="1"/>
</dbReference>
<keyword evidence="4" id="KW-0999">Mitochondrion inner membrane</keyword>
<keyword evidence="5" id="KW-0378">Hydrolase</keyword>
<evidence type="ECO:0000313" key="12">
    <source>
        <dbReference type="Proteomes" id="UP001075354"/>
    </source>
</evidence>
<comment type="caution">
    <text evidence="11">The sequence shown here is derived from an EMBL/GenBank/DDBJ whole genome shotgun (WGS) entry which is preliminary data.</text>
</comment>
<feature type="active site" evidence="9">
    <location>
        <position position="79"/>
    </location>
</feature>
<dbReference type="GO" id="GO:0042720">
    <property type="term" value="C:mitochondrial inner membrane peptidase complex"/>
    <property type="evidence" value="ECO:0007669"/>
    <property type="project" value="TreeGrafter"/>
</dbReference>
<comment type="subcellular location">
    <subcellularLocation>
        <location evidence="1">Mitochondrion inner membrane</location>
    </subcellularLocation>
</comment>
<keyword evidence="3" id="KW-0645">Protease</keyword>
<evidence type="ECO:0000259" key="10">
    <source>
        <dbReference type="Pfam" id="PF10502"/>
    </source>
</evidence>